<organism evidence="2 3">
    <name type="scientific">Agromyces tropicus</name>
    <dbReference type="NCBI Taxonomy" id="555371"/>
    <lineage>
        <taxon>Bacteria</taxon>
        <taxon>Bacillati</taxon>
        <taxon>Actinomycetota</taxon>
        <taxon>Actinomycetes</taxon>
        <taxon>Micrococcales</taxon>
        <taxon>Microbacteriaceae</taxon>
        <taxon>Agromyces</taxon>
    </lineage>
</organism>
<dbReference type="Proteomes" id="UP001501196">
    <property type="component" value="Unassembled WGS sequence"/>
</dbReference>
<proteinExistence type="predicted"/>
<evidence type="ECO:0000313" key="3">
    <source>
        <dbReference type="Proteomes" id="UP001501196"/>
    </source>
</evidence>
<reference evidence="2 3" key="1">
    <citation type="journal article" date="2019" name="Int. J. Syst. Evol. Microbiol.">
        <title>The Global Catalogue of Microorganisms (GCM) 10K type strain sequencing project: providing services to taxonomists for standard genome sequencing and annotation.</title>
        <authorList>
            <consortium name="The Broad Institute Genomics Platform"/>
            <consortium name="The Broad Institute Genome Sequencing Center for Infectious Disease"/>
            <person name="Wu L."/>
            <person name="Ma J."/>
        </authorList>
    </citation>
    <scope>NUCLEOTIDE SEQUENCE [LARGE SCALE GENOMIC DNA]</scope>
    <source>
        <strain evidence="2 3">JCM 15672</strain>
    </source>
</reference>
<feature type="region of interest" description="Disordered" evidence="1">
    <location>
        <begin position="80"/>
        <end position="104"/>
    </location>
</feature>
<evidence type="ECO:0000256" key="1">
    <source>
        <dbReference type="SAM" id="MobiDB-lite"/>
    </source>
</evidence>
<protein>
    <submittedName>
        <fullName evidence="2">Uncharacterized protein</fullName>
    </submittedName>
</protein>
<sequence>MSRPDRQLGGAVDGRARRAIPPPIAGALRRAAGDAPAVTRLTRSARALGSAAALPLIASVVAGEAPRAVPIATRRGRPVTVTTRTVRPPAVTTGAVRPVPVSPLAGGPLALTAGTVSTRVIATRPGRPLPVATRTV</sequence>
<feature type="compositionally biased region" description="Low complexity" evidence="1">
    <location>
        <begin position="80"/>
        <end position="94"/>
    </location>
</feature>
<evidence type="ECO:0000313" key="2">
    <source>
        <dbReference type="EMBL" id="GAA2021581.1"/>
    </source>
</evidence>
<dbReference type="EMBL" id="BAAAPW010000001">
    <property type="protein sequence ID" value="GAA2021581.1"/>
    <property type="molecule type" value="Genomic_DNA"/>
</dbReference>
<gene>
    <name evidence="2" type="ORF">GCM10009819_00010</name>
</gene>
<accession>A0ABN2TWH9</accession>
<name>A0ABN2TWH9_9MICO</name>
<comment type="caution">
    <text evidence="2">The sequence shown here is derived from an EMBL/GenBank/DDBJ whole genome shotgun (WGS) entry which is preliminary data.</text>
</comment>
<keyword evidence="3" id="KW-1185">Reference proteome</keyword>